<evidence type="ECO:0000313" key="2">
    <source>
        <dbReference type="Proteomes" id="UP000566071"/>
    </source>
</evidence>
<accession>A0ABX1W3C5</accession>
<reference evidence="1 2" key="1">
    <citation type="submission" date="2020-05" db="EMBL/GenBank/DDBJ databases">
        <authorList>
            <person name="Khan S.A."/>
            <person name="Jeon C.O."/>
            <person name="Chun B.H."/>
        </authorList>
    </citation>
    <scope>NUCLEOTIDE SEQUENCE [LARGE SCALE GENOMIC DNA]</scope>
    <source>
        <strain evidence="1 2">S1162</strain>
    </source>
</reference>
<dbReference type="Proteomes" id="UP000566071">
    <property type="component" value="Unassembled WGS sequence"/>
</dbReference>
<proteinExistence type="predicted"/>
<comment type="caution">
    <text evidence="1">The sequence shown here is derived from an EMBL/GenBank/DDBJ whole genome shotgun (WGS) entry which is preliminary data.</text>
</comment>
<name>A0ABX1W3C5_9SPHI</name>
<sequence length="260" mass="29058">MVTKVETDFKLKLVDTVYGCPETGVDLTAKFVTEGSSEKLTYNYFEDASLSSHLRDSTHVVLAGTYYIQAKGENGCSDTKPIHVKLTAPVIQVTYPEPVRYPATVDITKTFIKLPDNTYGYYADIHATIPLINYTAIDKSGMYFIKVQSAFGCEQINPVRVTVLPPFPFVVTAPNVFTPNNDGVNDSFALHIEGYVQFGNLDIFNRNGQLIYSTKSPTAFWDGNFKGKDLPAGTYYWIFNGLDTYYNIRIKESGSISIIR</sequence>
<dbReference type="Pfam" id="PF13585">
    <property type="entry name" value="CHU_C"/>
    <property type="match status" value="1"/>
</dbReference>
<dbReference type="EMBL" id="JABFCR010000059">
    <property type="protein sequence ID" value="NNU34630.1"/>
    <property type="molecule type" value="Genomic_DNA"/>
</dbReference>
<keyword evidence="2" id="KW-1185">Reference proteome</keyword>
<gene>
    <name evidence="1" type="ORF">HK413_12110</name>
</gene>
<dbReference type="NCBIfam" id="TIGR04131">
    <property type="entry name" value="Bac_Flav_CTERM"/>
    <property type="match status" value="1"/>
</dbReference>
<evidence type="ECO:0000313" key="1">
    <source>
        <dbReference type="EMBL" id="NNU34630.1"/>
    </source>
</evidence>
<organism evidence="1 2">
    <name type="scientific">Mucilaginibacter humi</name>
    <dbReference type="NCBI Taxonomy" id="2732510"/>
    <lineage>
        <taxon>Bacteria</taxon>
        <taxon>Pseudomonadati</taxon>
        <taxon>Bacteroidota</taxon>
        <taxon>Sphingobacteriia</taxon>
        <taxon>Sphingobacteriales</taxon>
        <taxon>Sphingobacteriaceae</taxon>
        <taxon>Mucilaginibacter</taxon>
    </lineage>
</organism>
<dbReference type="InterPro" id="IPR026341">
    <property type="entry name" value="T9SS_type_B"/>
</dbReference>
<protein>
    <submittedName>
        <fullName evidence="1">Gliding motility-associated C-terminal domain-containing protein</fullName>
    </submittedName>
</protein>
<dbReference type="RefSeq" id="WP_175270307.1">
    <property type="nucleotide sequence ID" value="NZ_JABFCR010000059.1"/>
</dbReference>